<feature type="transmembrane region" description="Helical" evidence="1">
    <location>
        <begin position="43"/>
        <end position="65"/>
    </location>
</feature>
<keyword evidence="1" id="KW-1133">Transmembrane helix</keyword>
<evidence type="ECO:0000313" key="3">
    <source>
        <dbReference type="EMBL" id="AXR05567.1"/>
    </source>
</evidence>
<organism evidence="3 4">
    <name type="scientific">Salinimonas sediminis</name>
    <dbReference type="NCBI Taxonomy" id="2303538"/>
    <lineage>
        <taxon>Bacteria</taxon>
        <taxon>Pseudomonadati</taxon>
        <taxon>Pseudomonadota</taxon>
        <taxon>Gammaproteobacteria</taxon>
        <taxon>Alteromonadales</taxon>
        <taxon>Alteromonadaceae</taxon>
        <taxon>Alteromonas/Salinimonas group</taxon>
        <taxon>Salinimonas</taxon>
    </lineage>
</organism>
<reference evidence="3 4" key="1">
    <citation type="submission" date="2018-08" db="EMBL/GenBank/DDBJ databases">
        <title>Salinimonas sediminis sp. nov., a piezophilic bacterium isolated from a deep-sea sediment sample from the New Britain Trench.</title>
        <authorList>
            <person name="Cao J."/>
        </authorList>
    </citation>
    <scope>NUCLEOTIDE SEQUENCE [LARGE SCALE GENOMIC DNA]</scope>
    <source>
        <strain evidence="3 4">N102</strain>
    </source>
</reference>
<proteinExistence type="predicted"/>
<keyword evidence="1" id="KW-0472">Membrane</keyword>
<evidence type="ECO:0000259" key="2">
    <source>
        <dbReference type="Pfam" id="PF07885"/>
    </source>
</evidence>
<keyword evidence="1" id="KW-0812">Transmembrane</keyword>
<dbReference type="Gene3D" id="1.10.287.70">
    <property type="match status" value="1"/>
</dbReference>
<dbReference type="SUPFAM" id="SSF81324">
    <property type="entry name" value="Voltage-gated potassium channels"/>
    <property type="match status" value="1"/>
</dbReference>
<feature type="domain" description="Potassium channel" evidence="2">
    <location>
        <begin position="61"/>
        <end position="132"/>
    </location>
</feature>
<dbReference type="EMBL" id="CP031769">
    <property type="protein sequence ID" value="AXR05567.1"/>
    <property type="molecule type" value="Genomic_DNA"/>
</dbReference>
<gene>
    <name evidence="3" type="ORF">D0Y50_03770</name>
</gene>
<dbReference type="Proteomes" id="UP000262073">
    <property type="component" value="Chromosome"/>
</dbReference>
<dbReference type="KEGG" id="salm:D0Y50_03770"/>
<dbReference type="RefSeq" id="WP_108568182.1">
    <property type="nucleotide sequence ID" value="NZ_CP031769.1"/>
</dbReference>
<keyword evidence="4" id="KW-1185">Reference proteome</keyword>
<evidence type="ECO:0000256" key="1">
    <source>
        <dbReference type="SAM" id="Phobius"/>
    </source>
</evidence>
<accession>A0A346NJ60</accession>
<dbReference type="AlphaFoldDB" id="A0A346NJ60"/>
<protein>
    <recommendedName>
        <fullName evidence="2">Potassium channel domain-containing protein</fullName>
    </recommendedName>
</protein>
<dbReference type="OrthoDB" id="9813518at2"/>
<dbReference type="InterPro" id="IPR013099">
    <property type="entry name" value="K_chnl_dom"/>
</dbReference>
<dbReference type="Pfam" id="PF07885">
    <property type="entry name" value="Ion_trans_2"/>
    <property type="match status" value="1"/>
</dbReference>
<evidence type="ECO:0000313" key="4">
    <source>
        <dbReference type="Proteomes" id="UP000262073"/>
    </source>
</evidence>
<name>A0A346NJ60_9ALTE</name>
<sequence>MFLALILAIATLLIGVFFHLGNITLFADKLIATKASRYLTTPIVVGVAVLSQILIAGVFTCTYLLGQKLELGDFVQSTTLSDIFYFSLTTITTLGLGSIEPTEHLRMVAGIESATGFLLISCSAQKVYTTMQRNV</sequence>